<dbReference type="GO" id="GO:0033565">
    <property type="term" value="C:ESCRT-0 complex"/>
    <property type="evidence" value="ECO:0007669"/>
    <property type="project" value="TreeGrafter"/>
</dbReference>
<dbReference type="SMART" id="SM00288">
    <property type="entry name" value="VHS"/>
    <property type="match status" value="1"/>
</dbReference>
<dbReference type="PANTHER" id="PTHR45929">
    <property type="entry name" value="JAK PATHWAY SIGNAL TRANSDUCTION ADAPTOR MOLECULE"/>
    <property type="match status" value="1"/>
</dbReference>
<dbReference type="InterPro" id="IPR008942">
    <property type="entry name" value="ENTH_VHS"/>
</dbReference>
<dbReference type="Gene3D" id="2.30.30.40">
    <property type="entry name" value="SH3 Domains"/>
    <property type="match status" value="1"/>
</dbReference>
<dbReference type="Gene3D" id="1.25.40.90">
    <property type="match status" value="1"/>
</dbReference>
<keyword evidence="6" id="KW-0653">Protein transport</keyword>
<dbReference type="InterPro" id="IPR050670">
    <property type="entry name" value="STAM"/>
</dbReference>
<feature type="compositionally biased region" description="Low complexity" evidence="7">
    <location>
        <begin position="186"/>
        <end position="205"/>
    </location>
</feature>
<dbReference type="PROSITE" id="PS50002">
    <property type="entry name" value="SH3"/>
    <property type="match status" value="1"/>
</dbReference>
<evidence type="ECO:0000256" key="7">
    <source>
        <dbReference type="SAM" id="MobiDB-lite"/>
    </source>
</evidence>
<reference evidence="8" key="1">
    <citation type="submission" date="2020-11" db="EMBL/GenBank/DDBJ databases">
        <authorList>
            <person name="Tran Van P."/>
        </authorList>
    </citation>
    <scope>NUCLEOTIDE SEQUENCE</scope>
</reference>
<dbReference type="InterPro" id="IPR003903">
    <property type="entry name" value="UIM_dom"/>
</dbReference>
<evidence type="ECO:0000256" key="4">
    <source>
        <dbReference type="ARBA" id="ARBA00022448"/>
    </source>
</evidence>
<dbReference type="Pfam" id="PF00790">
    <property type="entry name" value="VHS"/>
    <property type="match status" value="1"/>
</dbReference>
<dbReference type="PROSITE" id="PS50179">
    <property type="entry name" value="VHS"/>
    <property type="match status" value="1"/>
</dbReference>
<evidence type="ECO:0000256" key="1">
    <source>
        <dbReference type="ARBA" id="ARBA00004177"/>
    </source>
</evidence>
<keyword evidence="4" id="KW-0813">Transport</keyword>
<dbReference type="SUPFAM" id="SSF48464">
    <property type="entry name" value="ENTH/VHS domain"/>
    <property type="match status" value="1"/>
</dbReference>
<evidence type="ECO:0000256" key="6">
    <source>
        <dbReference type="ARBA" id="ARBA00022927"/>
    </source>
</evidence>
<dbReference type="AlphaFoldDB" id="A0A7R8ZVQ2"/>
<comment type="similarity">
    <text evidence="2">Belongs to the STAM family.</text>
</comment>
<keyword evidence="3" id="KW-0728">SH3 domain</keyword>
<evidence type="ECO:0000313" key="8">
    <source>
        <dbReference type="EMBL" id="CAD7233721.1"/>
    </source>
</evidence>
<dbReference type="OrthoDB" id="10068368at2759"/>
<proteinExistence type="inferred from homology"/>
<dbReference type="InterPro" id="IPR036028">
    <property type="entry name" value="SH3-like_dom_sf"/>
</dbReference>
<dbReference type="PANTHER" id="PTHR45929:SF3">
    <property type="entry name" value="JAK PATHWAY SIGNAL TRANSDUCTION ADAPTOR MOLECULE"/>
    <property type="match status" value="1"/>
</dbReference>
<sequence length="243" mass="26734">MGLFGVPASSFEPDLEKATRESNTEEDWSVIMRLCDYILANPGYVKEALRLIMTRVTHRNPTVAMQGLTVLDACVSNCGKPFLLEVASRNFEGECFRLLDGKAHPKVAAKLRSLLKKWAEGEFKKDSALVLIPQIYRSLEADGHDFSGSEDVKVKKVSLSKDPNVVQSQQEEDDIAKAIALSLKETTSTSSPSSGGSVYPSAYPSLTGATSNSTPKKEPKKVMALYDFEAAEENELTFYKDEI</sequence>
<dbReference type="EMBL" id="OB666830">
    <property type="protein sequence ID" value="CAD7233721.1"/>
    <property type="molecule type" value="Genomic_DNA"/>
</dbReference>
<dbReference type="PROSITE" id="PS50330">
    <property type="entry name" value="UIM"/>
    <property type="match status" value="1"/>
</dbReference>
<protein>
    <submittedName>
        <fullName evidence="8">Uncharacterized protein</fullName>
    </submittedName>
</protein>
<dbReference type="InterPro" id="IPR001452">
    <property type="entry name" value="SH3_domain"/>
</dbReference>
<dbReference type="GO" id="GO:0043130">
    <property type="term" value="F:ubiquitin binding"/>
    <property type="evidence" value="ECO:0007669"/>
    <property type="project" value="InterPro"/>
</dbReference>
<dbReference type="GO" id="GO:0043328">
    <property type="term" value="P:protein transport to vacuole involved in ubiquitin-dependent protein catabolic process via the multivesicular body sorting pathway"/>
    <property type="evidence" value="ECO:0007669"/>
    <property type="project" value="TreeGrafter"/>
</dbReference>
<evidence type="ECO:0000256" key="5">
    <source>
        <dbReference type="ARBA" id="ARBA00022753"/>
    </source>
</evidence>
<organism evidence="8">
    <name type="scientific">Cyprideis torosa</name>
    <dbReference type="NCBI Taxonomy" id="163714"/>
    <lineage>
        <taxon>Eukaryota</taxon>
        <taxon>Metazoa</taxon>
        <taxon>Ecdysozoa</taxon>
        <taxon>Arthropoda</taxon>
        <taxon>Crustacea</taxon>
        <taxon>Oligostraca</taxon>
        <taxon>Ostracoda</taxon>
        <taxon>Podocopa</taxon>
        <taxon>Podocopida</taxon>
        <taxon>Cytherocopina</taxon>
        <taxon>Cytheroidea</taxon>
        <taxon>Cytherideidae</taxon>
        <taxon>Cyprideis</taxon>
    </lineage>
</organism>
<feature type="non-terminal residue" evidence="8">
    <location>
        <position position="1"/>
    </location>
</feature>
<dbReference type="SUPFAM" id="SSF50044">
    <property type="entry name" value="SH3-domain"/>
    <property type="match status" value="1"/>
</dbReference>
<accession>A0A7R8ZVQ2</accession>
<dbReference type="InterPro" id="IPR002014">
    <property type="entry name" value="VHS_dom"/>
</dbReference>
<keyword evidence="5" id="KW-0967">Endosome</keyword>
<evidence type="ECO:0000256" key="2">
    <source>
        <dbReference type="ARBA" id="ARBA00009666"/>
    </source>
</evidence>
<feature type="region of interest" description="Disordered" evidence="7">
    <location>
        <begin position="186"/>
        <end position="218"/>
    </location>
</feature>
<comment type="subcellular location">
    <subcellularLocation>
        <location evidence="1">Endosome</location>
    </subcellularLocation>
</comment>
<evidence type="ECO:0000256" key="3">
    <source>
        <dbReference type="ARBA" id="ARBA00022443"/>
    </source>
</evidence>
<name>A0A7R8ZVQ2_9CRUS</name>
<dbReference type="Pfam" id="PF02809">
    <property type="entry name" value="UIM"/>
    <property type="match status" value="1"/>
</dbReference>
<gene>
    <name evidence="8" type="ORF">CTOB1V02_LOCUS11540</name>
</gene>
<dbReference type="GO" id="GO:0035091">
    <property type="term" value="F:phosphatidylinositol binding"/>
    <property type="evidence" value="ECO:0007669"/>
    <property type="project" value="InterPro"/>
</dbReference>